<dbReference type="PANTHER" id="PTHR23111">
    <property type="entry name" value="ZINC FINGER PROTEIN"/>
    <property type="match status" value="1"/>
</dbReference>
<feature type="compositionally biased region" description="Low complexity" evidence="5">
    <location>
        <begin position="1"/>
        <end position="28"/>
    </location>
</feature>
<keyword evidence="2 4" id="KW-0863">Zinc-finger</keyword>
<evidence type="ECO:0000256" key="1">
    <source>
        <dbReference type="ARBA" id="ARBA00022723"/>
    </source>
</evidence>
<dbReference type="SUPFAM" id="SSF90209">
    <property type="entry name" value="Ran binding protein zinc finger-like"/>
    <property type="match status" value="1"/>
</dbReference>
<comment type="caution">
    <text evidence="7">The sequence shown here is derived from an EMBL/GenBank/DDBJ whole genome shotgun (WGS) entry which is preliminary data.</text>
</comment>
<keyword evidence="8" id="KW-1185">Reference proteome</keyword>
<evidence type="ECO:0000256" key="2">
    <source>
        <dbReference type="ARBA" id="ARBA00022771"/>
    </source>
</evidence>
<dbReference type="InterPro" id="IPR036443">
    <property type="entry name" value="Znf_RanBP2_sf"/>
</dbReference>
<dbReference type="InterPro" id="IPR049534">
    <property type="entry name" value="TEX13A/C/D_Znf"/>
</dbReference>
<sequence length="223" mass="24382">MEAMAAPMEAGAPPVEVEASSVEVGASPMEAGASPMEAGSPPVEAGAASMENTQELERIILQLLGDGEQESYTCWEKSEGNLRSSETATSYFSETMKPRSPALPEPLTVQLPASFTYSYSSPLSTFSGISTISPPSVTAPVSPQMHSNWGPFDFSLWSDVGGHRLDPQEHPRDKKDSEPHQQRRLPVYRRPGDWDCPWCKAVNFSQRDICSHCGRGIWLQNPQ</sequence>
<keyword evidence="3" id="KW-0862">Zinc</keyword>
<feature type="compositionally biased region" description="Basic and acidic residues" evidence="5">
    <location>
        <begin position="163"/>
        <end position="181"/>
    </location>
</feature>
<feature type="region of interest" description="Disordered" evidence="5">
    <location>
        <begin position="1"/>
        <end position="45"/>
    </location>
</feature>
<dbReference type="Proteomes" id="UP001266305">
    <property type="component" value="Unassembled WGS sequence"/>
</dbReference>
<gene>
    <name evidence="7" type="primary">TEX13A</name>
    <name evidence="7" type="ORF">P7K49_038892</name>
</gene>
<evidence type="ECO:0000256" key="3">
    <source>
        <dbReference type="ARBA" id="ARBA00022833"/>
    </source>
</evidence>
<reference evidence="7 8" key="1">
    <citation type="submission" date="2023-05" db="EMBL/GenBank/DDBJ databases">
        <title>B98-5 Cell Line De Novo Hybrid Assembly: An Optical Mapping Approach.</title>
        <authorList>
            <person name="Kananen K."/>
            <person name="Auerbach J.A."/>
            <person name="Kautto E."/>
            <person name="Blachly J.S."/>
        </authorList>
    </citation>
    <scope>NUCLEOTIDE SEQUENCE [LARGE SCALE GENOMIC DNA]</scope>
    <source>
        <strain evidence="7">B95-8</strain>
        <tissue evidence="7">Cell line</tissue>
    </source>
</reference>
<accession>A0ABQ9TG18</accession>
<evidence type="ECO:0000259" key="6">
    <source>
        <dbReference type="PROSITE" id="PS50199"/>
    </source>
</evidence>
<dbReference type="PROSITE" id="PS01358">
    <property type="entry name" value="ZF_RANBP2_1"/>
    <property type="match status" value="1"/>
</dbReference>
<proteinExistence type="predicted"/>
<evidence type="ECO:0000256" key="5">
    <source>
        <dbReference type="SAM" id="MobiDB-lite"/>
    </source>
</evidence>
<keyword evidence="1" id="KW-0479">Metal-binding</keyword>
<feature type="domain" description="RanBP2-type" evidence="6">
    <location>
        <begin position="190"/>
        <end position="214"/>
    </location>
</feature>
<evidence type="ECO:0000313" key="8">
    <source>
        <dbReference type="Proteomes" id="UP001266305"/>
    </source>
</evidence>
<dbReference type="Gene3D" id="4.10.1060.10">
    <property type="entry name" value="Zinc finger, RanBP2-type"/>
    <property type="match status" value="1"/>
</dbReference>
<dbReference type="PROSITE" id="PS50199">
    <property type="entry name" value="ZF_RANBP2_2"/>
    <property type="match status" value="1"/>
</dbReference>
<dbReference type="Pfam" id="PF20864">
    <property type="entry name" value="Zn_ribbon_TEX13"/>
    <property type="match status" value="1"/>
</dbReference>
<dbReference type="InterPro" id="IPR001876">
    <property type="entry name" value="Znf_RanBP2"/>
</dbReference>
<dbReference type="PANTHER" id="PTHR23111:SF64">
    <property type="entry name" value="TESTIS-EXPRESSED PROTEIN 13A"/>
    <property type="match status" value="1"/>
</dbReference>
<protein>
    <submittedName>
        <fullName evidence="7">Zinc finger domain-containing protein</fullName>
    </submittedName>
</protein>
<dbReference type="EMBL" id="JASSZA010000023">
    <property type="protein sequence ID" value="KAK2083656.1"/>
    <property type="molecule type" value="Genomic_DNA"/>
</dbReference>
<name>A0ABQ9TG18_SAGOE</name>
<organism evidence="7 8">
    <name type="scientific">Saguinus oedipus</name>
    <name type="common">Cotton-top tamarin</name>
    <name type="synonym">Oedipomidas oedipus</name>
    <dbReference type="NCBI Taxonomy" id="9490"/>
    <lineage>
        <taxon>Eukaryota</taxon>
        <taxon>Metazoa</taxon>
        <taxon>Chordata</taxon>
        <taxon>Craniata</taxon>
        <taxon>Vertebrata</taxon>
        <taxon>Euteleostomi</taxon>
        <taxon>Mammalia</taxon>
        <taxon>Eutheria</taxon>
        <taxon>Euarchontoglires</taxon>
        <taxon>Primates</taxon>
        <taxon>Haplorrhini</taxon>
        <taxon>Platyrrhini</taxon>
        <taxon>Cebidae</taxon>
        <taxon>Callitrichinae</taxon>
        <taxon>Saguinus</taxon>
    </lineage>
</organism>
<feature type="region of interest" description="Disordered" evidence="5">
    <location>
        <begin position="163"/>
        <end position="186"/>
    </location>
</feature>
<evidence type="ECO:0000313" key="7">
    <source>
        <dbReference type="EMBL" id="KAK2083656.1"/>
    </source>
</evidence>
<evidence type="ECO:0000256" key="4">
    <source>
        <dbReference type="PROSITE-ProRule" id="PRU00322"/>
    </source>
</evidence>